<reference evidence="1" key="1">
    <citation type="journal article" date="2021" name="Proc. Natl. Acad. Sci. U.S.A.">
        <title>A Catalog of Tens of Thousands of Viruses from Human Metagenomes Reveals Hidden Associations with Chronic Diseases.</title>
        <authorList>
            <person name="Tisza M.J."/>
            <person name="Buck C.B."/>
        </authorList>
    </citation>
    <scope>NUCLEOTIDE SEQUENCE</scope>
    <source>
        <strain evidence="1">Ct0UO21</strain>
    </source>
</reference>
<organism evidence="1">
    <name type="scientific">Siphoviridae sp. ct0UO21</name>
    <dbReference type="NCBI Taxonomy" id="2825293"/>
    <lineage>
        <taxon>Viruses</taxon>
        <taxon>Duplodnaviria</taxon>
        <taxon>Heunggongvirae</taxon>
        <taxon>Uroviricota</taxon>
        <taxon>Caudoviricetes</taxon>
    </lineage>
</organism>
<accession>A0A8S5PD47</accession>
<protein>
    <submittedName>
        <fullName evidence="1">Uncharacterized protein</fullName>
    </submittedName>
</protein>
<evidence type="ECO:0000313" key="1">
    <source>
        <dbReference type="EMBL" id="DAE04541.1"/>
    </source>
</evidence>
<proteinExistence type="predicted"/>
<sequence>MLNMGKNRAKINHRKQANKHGGNGHITAFAFLKPPDSSFRFIIRSLRIPSCYFFQ</sequence>
<dbReference type="EMBL" id="BK015390">
    <property type="protein sequence ID" value="DAE04541.1"/>
    <property type="molecule type" value="Genomic_DNA"/>
</dbReference>
<name>A0A8S5PD47_9CAUD</name>